<dbReference type="Proteomes" id="UP000320773">
    <property type="component" value="Unassembled WGS sequence"/>
</dbReference>
<dbReference type="AlphaFoldDB" id="A0A543G4F1"/>
<comment type="caution">
    <text evidence="1">The sequence shown here is derived from an EMBL/GenBank/DDBJ whole genome shotgun (WGS) entry which is preliminary data.</text>
</comment>
<proteinExistence type="predicted"/>
<reference evidence="1 2" key="1">
    <citation type="submission" date="2019-06" db="EMBL/GenBank/DDBJ databases">
        <title>Genomic Encyclopedia of Archaeal and Bacterial Type Strains, Phase II (KMG-II): from individual species to whole genera.</title>
        <authorList>
            <person name="Goeker M."/>
        </authorList>
    </citation>
    <scope>NUCLEOTIDE SEQUENCE [LARGE SCALE GENOMIC DNA]</scope>
    <source>
        <strain evidence="1 2">DSM 24789</strain>
    </source>
</reference>
<evidence type="ECO:0000313" key="1">
    <source>
        <dbReference type="EMBL" id="TQM40966.1"/>
    </source>
</evidence>
<dbReference type="EMBL" id="VFPJ01000001">
    <property type="protein sequence ID" value="TQM40966.1"/>
    <property type="molecule type" value="Genomic_DNA"/>
</dbReference>
<organism evidence="1 2">
    <name type="scientific">Flavobacterium branchiophilum</name>
    <dbReference type="NCBI Taxonomy" id="55197"/>
    <lineage>
        <taxon>Bacteria</taxon>
        <taxon>Pseudomonadati</taxon>
        <taxon>Bacteroidota</taxon>
        <taxon>Flavobacteriia</taxon>
        <taxon>Flavobacteriales</taxon>
        <taxon>Flavobacteriaceae</taxon>
        <taxon>Flavobacterium</taxon>
    </lineage>
</organism>
<dbReference type="RefSeq" id="WP_089081468.1">
    <property type="nucleotide sequence ID" value="NZ_VFPJ01000001.1"/>
</dbReference>
<protein>
    <submittedName>
        <fullName evidence="1">Uncharacterized protein</fullName>
    </submittedName>
</protein>
<evidence type="ECO:0000313" key="2">
    <source>
        <dbReference type="Proteomes" id="UP000320773"/>
    </source>
</evidence>
<accession>A0A543G4F1</accession>
<name>A0A543G4F1_9FLAO</name>
<sequence length="182" mass="21160">MKRTASILLILTLTVTLFYNAIGYYLMYAFEKEQAWVNTMQKIPNHEFNVLKLNATLYSFTNDTEMEYVNENVTVNNVTYHIFKKQIRDNILNLYYLRNHHQDNINKNLKALADDELFNTSHSKMPIKKLLKAFSNDYVCFEMPFVANCISKNATLTNPFICTNSKTLSGYLSSCFSPPDFC</sequence>
<gene>
    <name evidence="1" type="ORF">BC670_1894</name>
</gene>